<organism evidence="2 3">
    <name type="scientific">Stephania cephalantha</name>
    <dbReference type="NCBI Taxonomy" id="152367"/>
    <lineage>
        <taxon>Eukaryota</taxon>
        <taxon>Viridiplantae</taxon>
        <taxon>Streptophyta</taxon>
        <taxon>Embryophyta</taxon>
        <taxon>Tracheophyta</taxon>
        <taxon>Spermatophyta</taxon>
        <taxon>Magnoliopsida</taxon>
        <taxon>Ranunculales</taxon>
        <taxon>Menispermaceae</taxon>
        <taxon>Menispermoideae</taxon>
        <taxon>Cissampelideae</taxon>
        <taxon>Stephania</taxon>
    </lineage>
</organism>
<sequence>MPSCLSTGVKLGRRLCWCASRGVVAEETRNSIKEEPASSMQRRPSKAMRRSGTSKRRRRIAVARWSAKQGSRESAEHGAAEPCWWPMAANVWGQRRRQTEPAAEEKRGEQRRRRREDARKQRAAGESRSTSTMKVDDDGDGGGEACAAAGIVRRRRRPNFVFAERGSRRMGCWILPLFWVATDQRQTMSVADLSRSIMQIGDISILVAQRSSRDFATHRDRLVSVADLSQICHNLGGKFMAGEINDRSVTKYNLSQFLSQIILSNCCFSGQPSQTDYLDAKLAIRFVVV</sequence>
<protein>
    <submittedName>
        <fullName evidence="2">Uncharacterized protein</fullName>
    </submittedName>
</protein>
<accession>A0AAP0P5Q2</accession>
<evidence type="ECO:0000313" key="2">
    <source>
        <dbReference type="EMBL" id="KAK9132067.1"/>
    </source>
</evidence>
<feature type="compositionally biased region" description="Basic and acidic residues" evidence="1">
    <location>
        <begin position="97"/>
        <end position="108"/>
    </location>
</feature>
<keyword evidence="3" id="KW-1185">Reference proteome</keyword>
<evidence type="ECO:0000256" key="1">
    <source>
        <dbReference type="SAM" id="MobiDB-lite"/>
    </source>
</evidence>
<dbReference type="AlphaFoldDB" id="A0AAP0P5Q2"/>
<feature type="region of interest" description="Disordered" evidence="1">
    <location>
        <begin position="94"/>
        <end position="142"/>
    </location>
</feature>
<feature type="compositionally biased region" description="Basic and acidic residues" evidence="1">
    <location>
        <begin position="115"/>
        <end position="125"/>
    </location>
</feature>
<reference evidence="2 3" key="1">
    <citation type="submission" date="2024-01" db="EMBL/GenBank/DDBJ databases">
        <title>Genome assemblies of Stephania.</title>
        <authorList>
            <person name="Yang L."/>
        </authorList>
    </citation>
    <scope>NUCLEOTIDE SEQUENCE [LARGE SCALE GENOMIC DNA]</scope>
    <source>
        <strain evidence="2">JXDWG</strain>
        <tissue evidence="2">Leaf</tissue>
    </source>
</reference>
<proteinExistence type="predicted"/>
<evidence type="ECO:0000313" key="3">
    <source>
        <dbReference type="Proteomes" id="UP001419268"/>
    </source>
</evidence>
<feature type="region of interest" description="Disordered" evidence="1">
    <location>
        <begin position="27"/>
        <end position="80"/>
    </location>
</feature>
<comment type="caution">
    <text evidence="2">The sequence shown here is derived from an EMBL/GenBank/DDBJ whole genome shotgun (WGS) entry which is preliminary data.</text>
</comment>
<dbReference type="Proteomes" id="UP001419268">
    <property type="component" value="Unassembled WGS sequence"/>
</dbReference>
<feature type="compositionally biased region" description="Basic residues" evidence="1">
    <location>
        <begin position="43"/>
        <end position="61"/>
    </location>
</feature>
<name>A0AAP0P5Q2_9MAGN</name>
<gene>
    <name evidence="2" type="ORF">Scep_011595</name>
</gene>
<feature type="compositionally biased region" description="Basic and acidic residues" evidence="1">
    <location>
        <begin position="70"/>
        <end position="79"/>
    </location>
</feature>
<feature type="compositionally biased region" description="Basic and acidic residues" evidence="1">
    <location>
        <begin position="27"/>
        <end position="36"/>
    </location>
</feature>
<dbReference type="EMBL" id="JBBNAG010000005">
    <property type="protein sequence ID" value="KAK9132067.1"/>
    <property type="molecule type" value="Genomic_DNA"/>
</dbReference>